<name>A0AA40C004_9PEZI</name>
<organism evidence="3 4">
    <name type="scientific">Immersiella caudata</name>
    <dbReference type="NCBI Taxonomy" id="314043"/>
    <lineage>
        <taxon>Eukaryota</taxon>
        <taxon>Fungi</taxon>
        <taxon>Dikarya</taxon>
        <taxon>Ascomycota</taxon>
        <taxon>Pezizomycotina</taxon>
        <taxon>Sordariomycetes</taxon>
        <taxon>Sordariomycetidae</taxon>
        <taxon>Sordariales</taxon>
        <taxon>Lasiosphaeriaceae</taxon>
        <taxon>Immersiella</taxon>
    </lineage>
</organism>
<comment type="caution">
    <text evidence="3">The sequence shown here is derived from an EMBL/GenBank/DDBJ whole genome shotgun (WGS) entry which is preliminary data.</text>
</comment>
<dbReference type="GO" id="GO:0005524">
    <property type="term" value="F:ATP binding"/>
    <property type="evidence" value="ECO:0007669"/>
    <property type="project" value="InterPro"/>
</dbReference>
<dbReference type="SUPFAM" id="SSF56112">
    <property type="entry name" value="Protein kinase-like (PK-like)"/>
    <property type="match status" value="1"/>
</dbReference>
<keyword evidence="4" id="KW-1185">Reference proteome</keyword>
<accession>A0AA40C004</accession>
<proteinExistence type="predicted"/>
<dbReference type="PANTHER" id="PTHR24359:SF1">
    <property type="entry name" value="INHIBITOR OF NUCLEAR FACTOR KAPPA-B KINASE EPSILON SUBUNIT HOMOLOG 1-RELATED"/>
    <property type="match status" value="1"/>
</dbReference>
<dbReference type="PANTHER" id="PTHR24359">
    <property type="entry name" value="SERINE/THREONINE-PROTEIN KINASE SBK1"/>
    <property type="match status" value="1"/>
</dbReference>
<evidence type="ECO:0000313" key="3">
    <source>
        <dbReference type="EMBL" id="KAK0619714.1"/>
    </source>
</evidence>
<dbReference type="GO" id="GO:0004674">
    <property type="term" value="F:protein serine/threonine kinase activity"/>
    <property type="evidence" value="ECO:0007669"/>
    <property type="project" value="TreeGrafter"/>
</dbReference>
<dbReference type="PROSITE" id="PS50011">
    <property type="entry name" value="PROTEIN_KINASE_DOM"/>
    <property type="match status" value="1"/>
</dbReference>
<feature type="region of interest" description="Disordered" evidence="1">
    <location>
        <begin position="18"/>
        <end position="47"/>
    </location>
</feature>
<sequence length="717" mass="80710">MRPVVPWYSIWSNEAGNLGDGEDTGPSLSHVAMQTGPRASRSLTSQITTSSHLAGPRYLRLLPTKLITMRLFSSFRKGTVELKKLREEILSSIEYSGIGGNAFRPAGQVDKFLAVDRVSIILSRKASDVLVEFVCQNAKKIFLALVLCGDACSANDLASIMQSCHVYGMSDEQLPVPEMSCIGIGGSGHCLTKHNSSLDVLHDGRWRAIMYRFRVDQYTINPPVFNDEGLVYKLAAGCVLPFISNDLNKRDGHHFTVVEAILHQDHYVTVCDGSRAASQKPVRVALNKMKHLDGELRYNAREAWGREVAALKEIRGFGHKHFVRFLAAMEHGSECYAMFEWADGGSLRDVWKNDGAEYLTADRVICVLEELLGLAGALATLHNKNKTTAELASRATPRELRDRPGANRPPRPAVSSPSIRQPVRAVLLQLPKIHVQRDRSEDEFDIYSDMDRRYISDDIDLDQEVHWRHGDLSPDKILHCKDTSADRWLGTLKIAGLGRAKQHFMATSQRYEQTQQRYIASQYEAPEAMANLWSPRSRRYDIWSMGCIFLEFVIFLLYGSKGLDAFYGERESKQISTGTLYFTLTFDQDTAEVSGTAKYWINSILQESECCREGSAIADLVVLIRDRLLVVDLPESTMKQDQRDVCRADAGELQSRLEKIWKMALDSEAKGGNYLLAQPIRAHSLIPRPSGVEDRKFGRDGVNYWKVPGREQQKYQV</sequence>
<feature type="compositionally biased region" description="Basic and acidic residues" evidence="1">
    <location>
        <begin position="396"/>
        <end position="405"/>
    </location>
</feature>
<dbReference type="AlphaFoldDB" id="A0AA40C004"/>
<evidence type="ECO:0000313" key="4">
    <source>
        <dbReference type="Proteomes" id="UP001175000"/>
    </source>
</evidence>
<gene>
    <name evidence="3" type="ORF">B0T14DRAFT_211795</name>
</gene>
<dbReference type="EMBL" id="JAULSU010000004">
    <property type="protein sequence ID" value="KAK0619714.1"/>
    <property type="molecule type" value="Genomic_DNA"/>
</dbReference>
<evidence type="ECO:0000259" key="2">
    <source>
        <dbReference type="PROSITE" id="PS50011"/>
    </source>
</evidence>
<evidence type="ECO:0000256" key="1">
    <source>
        <dbReference type="SAM" id="MobiDB-lite"/>
    </source>
</evidence>
<dbReference type="InterPro" id="IPR000719">
    <property type="entry name" value="Prot_kinase_dom"/>
</dbReference>
<dbReference type="InterPro" id="IPR011009">
    <property type="entry name" value="Kinase-like_dom_sf"/>
</dbReference>
<dbReference type="Proteomes" id="UP001175000">
    <property type="component" value="Unassembled WGS sequence"/>
</dbReference>
<protein>
    <recommendedName>
        <fullName evidence="2">Protein kinase domain-containing protein</fullName>
    </recommendedName>
</protein>
<feature type="region of interest" description="Disordered" evidence="1">
    <location>
        <begin position="390"/>
        <end position="418"/>
    </location>
</feature>
<dbReference type="Gene3D" id="1.10.510.10">
    <property type="entry name" value="Transferase(Phosphotransferase) domain 1"/>
    <property type="match status" value="2"/>
</dbReference>
<dbReference type="SMART" id="SM00220">
    <property type="entry name" value="S_TKc"/>
    <property type="match status" value="1"/>
</dbReference>
<reference evidence="3" key="1">
    <citation type="submission" date="2023-06" db="EMBL/GenBank/DDBJ databases">
        <title>Genome-scale phylogeny and comparative genomics of the fungal order Sordariales.</title>
        <authorList>
            <consortium name="Lawrence Berkeley National Laboratory"/>
            <person name="Hensen N."/>
            <person name="Bonometti L."/>
            <person name="Westerberg I."/>
            <person name="Brannstrom I.O."/>
            <person name="Guillou S."/>
            <person name="Cros-Aarteil S."/>
            <person name="Calhoun S."/>
            <person name="Haridas S."/>
            <person name="Kuo A."/>
            <person name="Mondo S."/>
            <person name="Pangilinan J."/>
            <person name="Riley R."/>
            <person name="Labutti K."/>
            <person name="Andreopoulos B."/>
            <person name="Lipzen A."/>
            <person name="Chen C."/>
            <person name="Yanf M."/>
            <person name="Daum C."/>
            <person name="Ng V."/>
            <person name="Clum A."/>
            <person name="Steindorff A."/>
            <person name="Ohm R."/>
            <person name="Martin F."/>
            <person name="Silar P."/>
            <person name="Natvig D."/>
            <person name="Lalanne C."/>
            <person name="Gautier V."/>
            <person name="Ament-Velasquez S.L."/>
            <person name="Kruys A."/>
            <person name="Hutchinson M.I."/>
            <person name="Powell A.J."/>
            <person name="Barry K."/>
            <person name="Miller A.N."/>
            <person name="Grigoriev I.V."/>
            <person name="Debuchy R."/>
            <person name="Gladieux P."/>
            <person name="Thoren M.H."/>
            <person name="Johannesson H."/>
        </authorList>
    </citation>
    <scope>NUCLEOTIDE SEQUENCE</scope>
    <source>
        <strain evidence="3">CBS 606.72</strain>
    </source>
</reference>
<feature type="domain" description="Protein kinase" evidence="2">
    <location>
        <begin position="176"/>
        <end position="629"/>
    </location>
</feature>